<proteinExistence type="predicted"/>
<dbReference type="AlphaFoldDB" id="A0A8T3BKG5"/>
<dbReference type="PANTHER" id="PTHR47481:SF31">
    <property type="entry name" value="OS01G0873500 PROTEIN"/>
    <property type="match status" value="1"/>
</dbReference>
<keyword evidence="3" id="KW-1185">Reference proteome</keyword>
<dbReference type="EMBL" id="JAGYWB010000008">
    <property type="protein sequence ID" value="KAI0513802.1"/>
    <property type="molecule type" value="Genomic_DNA"/>
</dbReference>
<evidence type="ECO:0008006" key="4">
    <source>
        <dbReference type="Google" id="ProtNLM"/>
    </source>
</evidence>
<feature type="region of interest" description="Disordered" evidence="1">
    <location>
        <begin position="1"/>
        <end position="20"/>
    </location>
</feature>
<evidence type="ECO:0000313" key="3">
    <source>
        <dbReference type="Proteomes" id="UP000829196"/>
    </source>
</evidence>
<protein>
    <recommendedName>
        <fullName evidence="4">Retrovirus-related Pol polyprotein from transposon TNT 1-94</fullName>
    </recommendedName>
</protein>
<evidence type="ECO:0000256" key="1">
    <source>
        <dbReference type="SAM" id="MobiDB-lite"/>
    </source>
</evidence>
<dbReference type="Pfam" id="PF14223">
    <property type="entry name" value="Retrotran_gag_2"/>
    <property type="match status" value="1"/>
</dbReference>
<dbReference type="Proteomes" id="UP000829196">
    <property type="component" value="Unassembled WGS sequence"/>
</dbReference>
<comment type="caution">
    <text evidence="2">The sequence shown here is derived from an EMBL/GenBank/DDBJ whole genome shotgun (WGS) entry which is preliminary data.</text>
</comment>
<dbReference type="PANTHER" id="PTHR47481">
    <property type="match status" value="1"/>
</dbReference>
<organism evidence="2 3">
    <name type="scientific">Dendrobium nobile</name>
    <name type="common">Orchid</name>
    <dbReference type="NCBI Taxonomy" id="94219"/>
    <lineage>
        <taxon>Eukaryota</taxon>
        <taxon>Viridiplantae</taxon>
        <taxon>Streptophyta</taxon>
        <taxon>Embryophyta</taxon>
        <taxon>Tracheophyta</taxon>
        <taxon>Spermatophyta</taxon>
        <taxon>Magnoliopsida</taxon>
        <taxon>Liliopsida</taxon>
        <taxon>Asparagales</taxon>
        <taxon>Orchidaceae</taxon>
        <taxon>Epidendroideae</taxon>
        <taxon>Malaxideae</taxon>
        <taxon>Dendrobiinae</taxon>
        <taxon>Dendrobium</taxon>
    </lineage>
</organism>
<dbReference type="OrthoDB" id="1305099at2759"/>
<reference evidence="2" key="1">
    <citation type="journal article" date="2022" name="Front. Genet.">
        <title>Chromosome-Scale Assembly of the Dendrobium nobile Genome Provides Insights Into the Molecular Mechanism of the Biosynthesis of the Medicinal Active Ingredient of Dendrobium.</title>
        <authorList>
            <person name="Xu Q."/>
            <person name="Niu S.-C."/>
            <person name="Li K.-L."/>
            <person name="Zheng P.-J."/>
            <person name="Zhang X.-J."/>
            <person name="Jia Y."/>
            <person name="Liu Y."/>
            <person name="Niu Y.-X."/>
            <person name="Yu L.-H."/>
            <person name="Chen D.-F."/>
            <person name="Zhang G.-Q."/>
        </authorList>
    </citation>
    <scope>NUCLEOTIDE SEQUENCE</scope>
    <source>
        <tissue evidence="2">Leaf</tissue>
    </source>
</reference>
<name>A0A8T3BKG5_DENNO</name>
<accession>A0A8T3BKG5</accession>
<evidence type="ECO:0000313" key="2">
    <source>
        <dbReference type="EMBL" id="KAI0513802.1"/>
    </source>
</evidence>
<gene>
    <name evidence="2" type="ORF">KFK09_009832</name>
</gene>
<sequence>MASSNTSSLLDRTGTTSSETPAISSSLKFVLSNLKNFVQSPLSADNYPLLRSQIVKICRANGFESFLDPQTLIANKFFSKPNGSTAPNPSHMQWLLTDQNLSAAICSTISSSILPYILNLESTSLIWTTLETRFQSTSRSKAIQLKNELHNISLKNSSMSQYLTEVKNLVDQIATA</sequence>